<keyword evidence="2" id="KW-0472">Membrane</keyword>
<sequence length="94" mass="9430">MAKPAAKARPGAAAAPRKAIAPRKPAARGKLPPALPAGWAARLRGRGPSWLGVAMIVLSLLVILPIAAAVLGDIWAVILGALVGGFALGRATAR</sequence>
<dbReference type="Proteomes" id="UP000580654">
    <property type="component" value="Unassembled WGS sequence"/>
</dbReference>
<gene>
    <name evidence="3" type="ORF">FHS87_000868</name>
</gene>
<keyword evidence="4" id="KW-1185">Reference proteome</keyword>
<name>A0A840Y213_9PROT</name>
<proteinExistence type="predicted"/>
<evidence type="ECO:0000256" key="2">
    <source>
        <dbReference type="SAM" id="Phobius"/>
    </source>
</evidence>
<feature type="region of interest" description="Disordered" evidence="1">
    <location>
        <begin position="1"/>
        <end position="30"/>
    </location>
</feature>
<evidence type="ECO:0000313" key="3">
    <source>
        <dbReference type="EMBL" id="MBB5692849.1"/>
    </source>
</evidence>
<reference evidence="3 4" key="1">
    <citation type="submission" date="2020-08" db="EMBL/GenBank/DDBJ databases">
        <title>Genomic Encyclopedia of Type Strains, Phase IV (KMG-IV): sequencing the most valuable type-strain genomes for metagenomic binning, comparative biology and taxonomic classification.</title>
        <authorList>
            <person name="Goeker M."/>
        </authorList>
    </citation>
    <scope>NUCLEOTIDE SEQUENCE [LARGE SCALE GENOMIC DNA]</scope>
    <source>
        <strain evidence="3 4">DSM 25622</strain>
    </source>
</reference>
<keyword evidence="2" id="KW-0812">Transmembrane</keyword>
<dbReference type="AlphaFoldDB" id="A0A840Y213"/>
<dbReference type="RefSeq" id="WP_184514265.1">
    <property type="nucleotide sequence ID" value="NZ_JACIJD010000003.1"/>
</dbReference>
<evidence type="ECO:0000256" key="1">
    <source>
        <dbReference type="SAM" id="MobiDB-lite"/>
    </source>
</evidence>
<organism evidence="3 4">
    <name type="scientific">Muricoccus pecuniae</name>
    <dbReference type="NCBI Taxonomy" id="693023"/>
    <lineage>
        <taxon>Bacteria</taxon>
        <taxon>Pseudomonadati</taxon>
        <taxon>Pseudomonadota</taxon>
        <taxon>Alphaproteobacteria</taxon>
        <taxon>Acetobacterales</taxon>
        <taxon>Roseomonadaceae</taxon>
        <taxon>Muricoccus</taxon>
    </lineage>
</organism>
<feature type="transmembrane region" description="Helical" evidence="2">
    <location>
        <begin position="74"/>
        <end position="93"/>
    </location>
</feature>
<protein>
    <submittedName>
        <fullName evidence="3">Uncharacterized protein</fullName>
    </submittedName>
</protein>
<comment type="caution">
    <text evidence="3">The sequence shown here is derived from an EMBL/GenBank/DDBJ whole genome shotgun (WGS) entry which is preliminary data.</text>
</comment>
<feature type="transmembrane region" description="Helical" evidence="2">
    <location>
        <begin position="50"/>
        <end position="68"/>
    </location>
</feature>
<dbReference type="EMBL" id="JACIJD010000003">
    <property type="protein sequence ID" value="MBB5692849.1"/>
    <property type="molecule type" value="Genomic_DNA"/>
</dbReference>
<accession>A0A840Y213</accession>
<keyword evidence="2" id="KW-1133">Transmembrane helix</keyword>
<evidence type="ECO:0000313" key="4">
    <source>
        <dbReference type="Proteomes" id="UP000580654"/>
    </source>
</evidence>